<dbReference type="EMBL" id="WOWK01000038">
    <property type="protein sequence ID" value="KAF0325216.1"/>
    <property type="molecule type" value="Genomic_DNA"/>
</dbReference>
<sequence length="83" mass="8976">MISMVCFLEPLPGRRPSYAMPRPRPPSPDSYPHGHGKKTPMNHACITPCQPFARGREGAPFPSLSPLEAGAPSPPRSPLPSVY</sequence>
<dbReference type="Proteomes" id="UP000434172">
    <property type="component" value="Unassembled WGS sequence"/>
</dbReference>
<evidence type="ECO:0000313" key="3">
    <source>
        <dbReference type="Proteomes" id="UP000434172"/>
    </source>
</evidence>
<accession>A0A8H3WAA4</accession>
<keyword evidence="3" id="KW-1185">Reference proteome</keyword>
<protein>
    <submittedName>
        <fullName evidence="2">Uncharacterized protein</fullName>
    </submittedName>
</protein>
<name>A0A8H3WAA4_9PEZI</name>
<gene>
    <name evidence="2" type="ORF">GQ607_007543</name>
</gene>
<proteinExistence type="predicted"/>
<dbReference type="AlphaFoldDB" id="A0A8H3WAA4"/>
<reference evidence="2 3" key="1">
    <citation type="submission" date="2019-12" db="EMBL/GenBank/DDBJ databases">
        <title>A genome sequence resource for the geographically widespread anthracnose pathogen Colletotrichum asianum.</title>
        <authorList>
            <person name="Meng Y."/>
        </authorList>
    </citation>
    <scope>NUCLEOTIDE SEQUENCE [LARGE SCALE GENOMIC DNA]</scope>
    <source>
        <strain evidence="2 3">ICMP 18580</strain>
    </source>
</reference>
<feature type="region of interest" description="Disordered" evidence="1">
    <location>
        <begin position="12"/>
        <end position="83"/>
    </location>
</feature>
<evidence type="ECO:0000313" key="2">
    <source>
        <dbReference type="EMBL" id="KAF0325216.1"/>
    </source>
</evidence>
<organism evidence="2 3">
    <name type="scientific">Colletotrichum asianum</name>
    <dbReference type="NCBI Taxonomy" id="702518"/>
    <lineage>
        <taxon>Eukaryota</taxon>
        <taxon>Fungi</taxon>
        <taxon>Dikarya</taxon>
        <taxon>Ascomycota</taxon>
        <taxon>Pezizomycotina</taxon>
        <taxon>Sordariomycetes</taxon>
        <taxon>Hypocreomycetidae</taxon>
        <taxon>Glomerellales</taxon>
        <taxon>Glomerellaceae</taxon>
        <taxon>Colletotrichum</taxon>
        <taxon>Colletotrichum gloeosporioides species complex</taxon>
    </lineage>
</organism>
<comment type="caution">
    <text evidence="2">The sequence shown here is derived from an EMBL/GenBank/DDBJ whole genome shotgun (WGS) entry which is preliminary data.</text>
</comment>
<evidence type="ECO:0000256" key="1">
    <source>
        <dbReference type="SAM" id="MobiDB-lite"/>
    </source>
</evidence>
<feature type="compositionally biased region" description="Pro residues" evidence="1">
    <location>
        <begin position="72"/>
        <end position="83"/>
    </location>
</feature>